<dbReference type="Gene3D" id="3.30.2130.30">
    <property type="match status" value="1"/>
</dbReference>
<evidence type="ECO:0000256" key="12">
    <source>
        <dbReference type="ARBA" id="ARBA00061472"/>
    </source>
</evidence>
<feature type="binding site" evidence="18">
    <location>
        <begin position="229"/>
        <end position="230"/>
    </location>
    <ligand>
        <name>ATP</name>
        <dbReference type="ChEBI" id="CHEBI:30616"/>
    </ligand>
</feature>
<evidence type="ECO:0000256" key="6">
    <source>
        <dbReference type="ARBA" id="ARBA00022840"/>
    </source>
</evidence>
<evidence type="ECO:0000256" key="5">
    <source>
        <dbReference type="ARBA" id="ARBA00022741"/>
    </source>
</evidence>
<dbReference type="GO" id="GO:0005524">
    <property type="term" value="F:ATP binding"/>
    <property type="evidence" value="ECO:0007669"/>
    <property type="project" value="UniProtKB-UniRule"/>
</dbReference>
<proteinExistence type="inferred from homology"/>
<dbReference type="NCBIfam" id="TIGR00342">
    <property type="entry name" value="tRNA uracil 4-sulfurtransferase ThiI"/>
    <property type="match status" value="1"/>
</dbReference>
<dbReference type="SUPFAM" id="SSF52402">
    <property type="entry name" value="Adenine nucleotide alpha hydrolases-like"/>
    <property type="match status" value="1"/>
</dbReference>
<evidence type="ECO:0000256" key="17">
    <source>
        <dbReference type="ARBA" id="ARBA00080570"/>
    </source>
</evidence>
<evidence type="ECO:0000256" key="10">
    <source>
        <dbReference type="ARBA" id="ARBA00052330"/>
    </source>
</evidence>
<comment type="function">
    <text evidence="11 18">Catalyzes the ATP-dependent transfer of a sulfur to tRNA to produce 4-thiouridine in position 8 of tRNAs, which functions as a near-UV photosensor. Also catalyzes the transfer of sulfur to the sulfur carrier protein ThiS, forming ThiS-thiocarboxylate. This is a step in the synthesis of thiazole, in the thiamine biosynthesis pathway. The sulfur is donated as persulfide by IscS.</text>
</comment>
<dbReference type="Pfam" id="PF02926">
    <property type="entry name" value="THUMP"/>
    <property type="match status" value="1"/>
</dbReference>
<gene>
    <name evidence="18" type="primary">thiI</name>
    <name evidence="20" type="ORF">SAMN02745199_0732</name>
</gene>
<dbReference type="GO" id="GO:0000049">
    <property type="term" value="F:tRNA binding"/>
    <property type="evidence" value="ECO:0007669"/>
    <property type="project" value="UniProtKB-UniRule"/>
</dbReference>
<dbReference type="InterPro" id="IPR054173">
    <property type="entry name" value="ThiI_fer"/>
</dbReference>
<dbReference type="EMBL" id="FQXN01000002">
    <property type="protein sequence ID" value="SHH32019.1"/>
    <property type="molecule type" value="Genomic_DNA"/>
</dbReference>
<dbReference type="EC" id="2.8.1.4" evidence="13 18"/>
<dbReference type="PANTHER" id="PTHR43209:SF1">
    <property type="entry name" value="TRNA SULFURTRANSFERASE"/>
    <property type="match status" value="1"/>
</dbReference>
<feature type="binding site" evidence="18">
    <location>
        <begin position="204"/>
        <end position="205"/>
    </location>
    <ligand>
        <name>ATP</name>
        <dbReference type="ChEBI" id="CHEBI:30616"/>
    </ligand>
</feature>
<sequence length="414" mass="47204">MCRQLLAAFFYIENVVKYKMEGGMTLEKVVLVRYAEIGLKGRNRGYFESKLIENIRKIVKPPEINKRYGRIVIRLKEQLFEEIEDKLKYVFGIQNYSFAYAVVHDIEKIKKAAFELMKLNLKQQKTFKVETKRSFKQFPMKSQEMSAYIGAYLLEQFPQLKVDVHNPEITVGIEIKEKEVFVFIDKKKLYGGLPVGVSGKALLLLSGGIDSPVAGWYMLKRGVNIETISFLSPPFTTEKSVKKILDLANILANYVPDSLRAWIVPFTEIQQYIKNNVPDRYSLIVQRRSMMRIANKLAAKIKAKALITGENVGQVASQTLTNLHSIENVSKLPVLRPLIGFDKTEIVNKSKEIGTYEISILPYIDSCVAFAPKNPATSSSINKLEVIESKLKKLSTLEETVFEKIKKYVIGRNV</sequence>
<keyword evidence="21" id="KW-1185">Reference proteome</keyword>
<dbReference type="InterPro" id="IPR020536">
    <property type="entry name" value="ThiI_AANH"/>
</dbReference>
<evidence type="ECO:0000256" key="13">
    <source>
        <dbReference type="ARBA" id="ARBA00066827"/>
    </source>
</evidence>
<dbReference type="GO" id="GO:0052837">
    <property type="term" value="P:thiazole biosynthetic process"/>
    <property type="evidence" value="ECO:0007669"/>
    <property type="project" value="TreeGrafter"/>
</dbReference>
<comment type="pathway">
    <text evidence="18">Cofactor biosynthesis; thiamine diphosphate biosynthesis.</text>
</comment>
<name>A0A1M5S0P1_9BACT</name>
<dbReference type="GO" id="GO:0009228">
    <property type="term" value="P:thiamine biosynthetic process"/>
    <property type="evidence" value="ECO:0007669"/>
    <property type="project" value="UniProtKB-KW"/>
</dbReference>
<keyword evidence="2 18" id="KW-0963">Cytoplasm</keyword>
<dbReference type="FunFam" id="3.40.50.620:FF:000053">
    <property type="entry name" value="Probable tRNA sulfurtransferase"/>
    <property type="match status" value="1"/>
</dbReference>
<evidence type="ECO:0000313" key="20">
    <source>
        <dbReference type="EMBL" id="SHH32019.1"/>
    </source>
</evidence>
<dbReference type="InterPro" id="IPR049961">
    <property type="entry name" value="ThiI_N"/>
</dbReference>
<evidence type="ECO:0000313" key="21">
    <source>
        <dbReference type="Proteomes" id="UP000242592"/>
    </source>
</evidence>
<dbReference type="AlphaFoldDB" id="A0A1M5S0P1"/>
<dbReference type="UniPathway" id="UPA00060"/>
<evidence type="ECO:0000256" key="3">
    <source>
        <dbReference type="ARBA" id="ARBA00022555"/>
    </source>
</evidence>
<feature type="binding site" evidence="18">
    <location>
        <position position="318"/>
    </location>
    <ligand>
        <name>ATP</name>
        <dbReference type="ChEBI" id="CHEBI:30616"/>
    </ligand>
</feature>
<evidence type="ECO:0000256" key="15">
    <source>
        <dbReference type="ARBA" id="ARBA00075337"/>
    </source>
</evidence>
<evidence type="ECO:0000256" key="2">
    <source>
        <dbReference type="ARBA" id="ARBA00022490"/>
    </source>
</evidence>
<dbReference type="PANTHER" id="PTHR43209">
    <property type="entry name" value="TRNA SULFURTRANSFERASE"/>
    <property type="match status" value="1"/>
</dbReference>
<accession>A0A1M5S0P1</accession>
<feature type="binding site" evidence="18">
    <location>
        <position position="309"/>
    </location>
    <ligand>
        <name>ATP</name>
        <dbReference type="ChEBI" id="CHEBI:30616"/>
    </ligand>
</feature>
<keyword evidence="7 18" id="KW-0694">RNA-binding</keyword>
<evidence type="ECO:0000256" key="1">
    <source>
        <dbReference type="ARBA" id="ARBA00004496"/>
    </source>
</evidence>
<dbReference type="InterPro" id="IPR003720">
    <property type="entry name" value="tRNA_STrfase"/>
</dbReference>
<dbReference type="SUPFAM" id="SSF143437">
    <property type="entry name" value="THUMP domain-like"/>
    <property type="match status" value="1"/>
</dbReference>
<dbReference type="GO" id="GO:0005829">
    <property type="term" value="C:cytosol"/>
    <property type="evidence" value="ECO:0007669"/>
    <property type="project" value="TreeGrafter"/>
</dbReference>
<organism evidence="20 21">
    <name type="scientific">Thermosipho atlanticus DSM 15807</name>
    <dbReference type="NCBI Taxonomy" id="1123380"/>
    <lineage>
        <taxon>Bacteria</taxon>
        <taxon>Thermotogati</taxon>
        <taxon>Thermotogota</taxon>
        <taxon>Thermotogae</taxon>
        <taxon>Thermotogales</taxon>
        <taxon>Fervidobacteriaceae</taxon>
        <taxon>Thermosipho</taxon>
    </lineage>
</organism>
<comment type="catalytic activity">
    <reaction evidence="9 18">
        <text>[ThiI sulfur-carrier protein]-S-sulfanyl-L-cysteine + a uridine in tRNA + 2 reduced [2Fe-2S]-[ferredoxin] + ATP + H(+) = [ThiI sulfur-carrier protein]-L-cysteine + a 4-thiouridine in tRNA + 2 oxidized [2Fe-2S]-[ferredoxin] + AMP + diphosphate</text>
        <dbReference type="Rhea" id="RHEA:24176"/>
        <dbReference type="Rhea" id="RHEA-COMP:10000"/>
        <dbReference type="Rhea" id="RHEA-COMP:10001"/>
        <dbReference type="Rhea" id="RHEA-COMP:13337"/>
        <dbReference type="Rhea" id="RHEA-COMP:13338"/>
        <dbReference type="Rhea" id="RHEA-COMP:13339"/>
        <dbReference type="Rhea" id="RHEA-COMP:13340"/>
        <dbReference type="ChEBI" id="CHEBI:15378"/>
        <dbReference type="ChEBI" id="CHEBI:29950"/>
        <dbReference type="ChEBI" id="CHEBI:30616"/>
        <dbReference type="ChEBI" id="CHEBI:33019"/>
        <dbReference type="ChEBI" id="CHEBI:33737"/>
        <dbReference type="ChEBI" id="CHEBI:33738"/>
        <dbReference type="ChEBI" id="CHEBI:61963"/>
        <dbReference type="ChEBI" id="CHEBI:65315"/>
        <dbReference type="ChEBI" id="CHEBI:136798"/>
        <dbReference type="ChEBI" id="CHEBI:456215"/>
        <dbReference type="EC" id="2.8.1.4"/>
    </reaction>
</comment>
<dbReference type="HAMAP" id="MF_00021">
    <property type="entry name" value="ThiI"/>
    <property type="match status" value="1"/>
</dbReference>
<dbReference type="InterPro" id="IPR014729">
    <property type="entry name" value="Rossmann-like_a/b/a_fold"/>
</dbReference>
<comment type="subcellular location">
    <subcellularLocation>
        <location evidence="1 18">Cytoplasm</location>
    </subcellularLocation>
</comment>
<evidence type="ECO:0000256" key="11">
    <source>
        <dbReference type="ARBA" id="ARBA00058382"/>
    </source>
</evidence>
<evidence type="ECO:0000256" key="4">
    <source>
        <dbReference type="ARBA" id="ARBA00022679"/>
    </source>
</evidence>
<keyword evidence="4 18" id="KW-0808">Transferase</keyword>
<dbReference type="Gene3D" id="3.40.50.620">
    <property type="entry name" value="HUPs"/>
    <property type="match status" value="1"/>
</dbReference>
<dbReference type="CDD" id="cd11716">
    <property type="entry name" value="THUMP_ThiI"/>
    <property type="match status" value="1"/>
</dbReference>
<dbReference type="GO" id="GO:0002937">
    <property type="term" value="P:tRNA 4-thiouridine biosynthesis"/>
    <property type="evidence" value="ECO:0007669"/>
    <property type="project" value="TreeGrafter"/>
</dbReference>
<keyword evidence="5 18" id="KW-0547">Nucleotide-binding</keyword>
<dbReference type="Proteomes" id="UP000242592">
    <property type="component" value="Unassembled WGS sequence"/>
</dbReference>
<keyword evidence="3 18" id="KW-0820">tRNA-binding</keyword>
<dbReference type="InterPro" id="IPR004114">
    <property type="entry name" value="THUMP_dom"/>
</dbReference>
<reference evidence="21" key="1">
    <citation type="submission" date="2016-11" db="EMBL/GenBank/DDBJ databases">
        <authorList>
            <person name="Varghese N."/>
            <person name="Submissions S."/>
        </authorList>
    </citation>
    <scope>NUCLEOTIDE SEQUENCE [LARGE SCALE GENOMIC DNA]</scope>
    <source>
        <strain evidence="21">DSM 15807</strain>
    </source>
</reference>
<evidence type="ECO:0000256" key="7">
    <source>
        <dbReference type="ARBA" id="ARBA00022884"/>
    </source>
</evidence>
<dbReference type="GO" id="GO:0009229">
    <property type="term" value="P:thiamine diphosphate biosynthetic process"/>
    <property type="evidence" value="ECO:0007669"/>
    <property type="project" value="UniProtKB-UniRule"/>
</dbReference>
<dbReference type="CDD" id="cd01712">
    <property type="entry name" value="PPase_ThiI"/>
    <property type="match status" value="1"/>
</dbReference>
<dbReference type="Pfam" id="PF02568">
    <property type="entry name" value="ThiI"/>
    <property type="match status" value="1"/>
</dbReference>
<protein>
    <recommendedName>
        <fullName evidence="14 18">Probable tRNA sulfurtransferase</fullName>
        <ecNumber evidence="13 18">2.8.1.4</ecNumber>
    </recommendedName>
    <alternativeName>
        <fullName evidence="15 18">Sulfur carrier protein ThiS sulfurtransferase</fullName>
    </alternativeName>
    <alternativeName>
        <fullName evidence="16 18">Thiamine biosynthesis protein ThiI</fullName>
    </alternativeName>
    <alternativeName>
        <fullName evidence="17 18">tRNA 4-thiouridine synthase</fullName>
    </alternativeName>
</protein>
<feature type="domain" description="THUMP" evidence="19">
    <location>
        <begin position="81"/>
        <end position="186"/>
    </location>
</feature>
<keyword evidence="6 18" id="KW-0067">ATP-binding</keyword>
<evidence type="ECO:0000256" key="8">
    <source>
        <dbReference type="ARBA" id="ARBA00022977"/>
    </source>
</evidence>
<dbReference type="InterPro" id="IPR050102">
    <property type="entry name" value="tRNA_sulfurtransferase_ThiI"/>
</dbReference>
<dbReference type="InterPro" id="IPR049962">
    <property type="entry name" value="THUMP_ThiI"/>
</dbReference>
<evidence type="ECO:0000256" key="16">
    <source>
        <dbReference type="ARBA" id="ARBA00077849"/>
    </source>
</evidence>
<evidence type="ECO:0000256" key="14">
    <source>
        <dbReference type="ARBA" id="ARBA00071867"/>
    </source>
</evidence>
<evidence type="ECO:0000259" key="19">
    <source>
        <dbReference type="PROSITE" id="PS51165"/>
    </source>
</evidence>
<comment type="similarity">
    <text evidence="12 18">Belongs to the ThiI family.</text>
</comment>
<dbReference type="GO" id="GO:0004810">
    <property type="term" value="F:CCA tRNA nucleotidyltransferase activity"/>
    <property type="evidence" value="ECO:0007669"/>
    <property type="project" value="InterPro"/>
</dbReference>
<comment type="catalytic activity">
    <reaction evidence="10 18">
        <text>[ThiS sulfur-carrier protein]-C-terminal Gly-Gly-AMP + S-sulfanyl-L-cysteinyl-[cysteine desulfurase] + AH2 = [ThiS sulfur-carrier protein]-C-terminal-Gly-aminoethanethioate + L-cysteinyl-[cysteine desulfurase] + A + AMP + 2 H(+)</text>
        <dbReference type="Rhea" id="RHEA:43340"/>
        <dbReference type="Rhea" id="RHEA-COMP:12157"/>
        <dbReference type="Rhea" id="RHEA-COMP:12158"/>
        <dbReference type="Rhea" id="RHEA-COMP:12910"/>
        <dbReference type="Rhea" id="RHEA-COMP:19908"/>
        <dbReference type="ChEBI" id="CHEBI:13193"/>
        <dbReference type="ChEBI" id="CHEBI:15378"/>
        <dbReference type="ChEBI" id="CHEBI:17499"/>
        <dbReference type="ChEBI" id="CHEBI:29950"/>
        <dbReference type="ChEBI" id="CHEBI:61963"/>
        <dbReference type="ChEBI" id="CHEBI:90618"/>
        <dbReference type="ChEBI" id="CHEBI:232372"/>
        <dbReference type="ChEBI" id="CHEBI:456215"/>
    </reaction>
</comment>
<evidence type="ECO:0000256" key="18">
    <source>
        <dbReference type="HAMAP-Rule" id="MF_00021"/>
    </source>
</evidence>
<dbReference type="Pfam" id="PF22025">
    <property type="entry name" value="ThiI_fer"/>
    <property type="match status" value="1"/>
</dbReference>
<dbReference type="GO" id="GO:0140741">
    <property type="term" value="F:tRNA-uracil-4 sulfurtransferase activity"/>
    <property type="evidence" value="ECO:0007669"/>
    <property type="project" value="UniProtKB-EC"/>
</dbReference>
<keyword evidence="8 18" id="KW-0784">Thiamine biosynthesis</keyword>
<feature type="binding site" evidence="18">
    <location>
        <position position="287"/>
    </location>
    <ligand>
        <name>ATP</name>
        <dbReference type="ChEBI" id="CHEBI:30616"/>
    </ligand>
</feature>
<dbReference type="PROSITE" id="PS51165">
    <property type="entry name" value="THUMP"/>
    <property type="match status" value="1"/>
</dbReference>
<evidence type="ECO:0000256" key="9">
    <source>
        <dbReference type="ARBA" id="ARBA00050570"/>
    </source>
</evidence>
<dbReference type="STRING" id="1123380.SAMN02745199_0732"/>
<dbReference type="SMART" id="SM00981">
    <property type="entry name" value="THUMP"/>
    <property type="match status" value="1"/>
</dbReference>